<comment type="caution">
    <text evidence="3">The sequence shown here is derived from an EMBL/GenBank/DDBJ whole genome shotgun (WGS) entry which is preliminary data.</text>
</comment>
<name>A0A8J5I9I6_ZINOF</name>
<accession>A0A8J5I9I6</accession>
<dbReference type="OrthoDB" id="1840940at2759"/>
<evidence type="ECO:0000313" key="3">
    <source>
        <dbReference type="EMBL" id="KAG6536200.1"/>
    </source>
</evidence>
<dbReference type="PANTHER" id="PTHR31374:SF405">
    <property type="entry name" value="OS06G0137400 PROTEIN"/>
    <property type="match status" value="1"/>
</dbReference>
<dbReference type="PANTHER" id="PTHR31374">
    <property type="entry name" value="AUXIN-INDUCED PROTEIN-LIKE-RELATED"/>
    <property type="match status" value="1"/>
</dbReference>
<evidence type="ECO:0000313" key="4">
    <source>
        <dbReference type="Proteomes" id="UP000734854"/>
    </source>
</evidence>
<reference evidence="3 4" key="1">
    <citation type="submission" date="2020-08" db="EMBL/GenBank/DDBJ databases">
        <title>Plant Genome Project.</title>
        <authorList>
            <person name="Zhang R.-G."/>
        </authorList>
    </citation>
    <scope>NUCLEOTIDE SEQUENCE [LARGE SCALE GENOMIC DNA]</scope>
    <source>
        <tissue evidence="3">Rhizome</tissue>
    </source>
</reference>
<sequence length="106" mass="11737">MGRGGAAAAAAARKGRREAAPRQRGSSPSSDEEEERAGGAPEDVPRGHFVVYVGANRRRFVLPIAYLDRPDFRRLLRQAEEEFGFKHRMGLTIPCDELAFRSLLLA</sequence>
<feature type="region of interest" description="Disordered" evidence="2">
    <location>
        <begin position="1"/>
        <end position="45"/>
    </location>
</feature>
<proteinExistence type="inferred from homology"/>
<protein>
    <submittedName>
        <fullName evidence="3">Uncharacterized protein</fullName>
    </submittedName>
</protein>
<keyword evidence="4" id="KW-1185">Reference proteome</keyword>
<gene>
    <name evidence="3" type="ORF">ZIOFF_001249</name>
</gene>
<feature type="compositionally biased region" description="Low complexity" evidence="2">
    <location>
        <begin position="1"/>
        <end position="12"/>
    </location>
</feature>
<comment type="similarity">
    <text evidence="1">Belongs to the ARG7 family.</text>
</comment>
<dbReference type="EMBL" id="JACMSC010000001">
    <property type="protein sequence ID" value="KAG6536200.1"/>
    <property type="molecule type" value="Genomic_DNA"/>
</dbReference>
<evidence type="ECO:0000256" key="2">
    <source>
        <dbReference type="SAM" id="MobiDB-lite"/>
    </source>
</evidence>
<organism evidence="3 4">
    <name type="scientific">Zingiber officinale</name>
    <name type="common">Ginger</name>
    <name type="synonym">Amomum zingiber</name>
    <dbReference type="NCBI Taxonomy" id="94328"/>
    <lineage>
        <taxon>Eukaryota</taxon>
        <taxon>Viridiplantae</taxon>
        <taxon>Streptophyta</taxon>
        <taxon>Embryophyta</taxon>
        <taxon>Tracheophyta</taxon>
        <taxon>Spermatophyta</taxon>
        <taxon>Magnoliopsida</taxon>
        <taxon>Liliopsida</taxon>
        <taxon>Zingiberales</taxon>
        <taxon>Zingiberaceae</taxon>
        <taxon>Zingiber</taxon>
    </lineage>
</organism>
<dbReference type="Pfam" id="PF02519">
    <property type="entry name" value="Auxin_inducible"/>
    <property type="match status" value="1"/>
</dbReference>
<dbReference type="GO" id="GO:0009733">
    <property type="term" value="P:response to auxin"/>
    <property type="evidence" value="ECO:0007669"/>
    <property type="project" value="InterPro"/>
</dbReference>
<dbReference type="InterPro" id="IPR003676">
    <property type="entry name" value="SAUR_fam"/>
</dbReference>
<dbReference type="Proteomes" id="UP000734854">
    <property type="component" value="Unassembled WGS sequence"/>
</dbReference>
<evidence type="ECO:0000256" key="1">
    <source>
        <dbReference type="ARBA" id="ARBA00006974"/>
    </source>
</evidence>
<dbReference type="AlphaFoldDB" id="A0A8J5I9I6"/>